<dbReference type="EMBL" id="MBDO02000086">
    <property type="protein sequence ID" value="RLN63846.1"/>
    <property type="molecule type" value="Genomic_DNA"/>
</dbReference>
<dbReference type="SUPFAM" id="SSF52954">
    <property type="entry name" value="Class II aaRS ABD-related"/>
    <property type="match status" value="1"/>
</dbReference>
<dbReference type="Gene3D" id="3.30.930.10">
    <property type="entry name" value="Bira Bifunctional Protein, Domain 2"/>
    <property type="match status" value="2"/>
</dbReference>
<dbReference type="InterPro" id="IPR027417">
    <property type="entry name" value="P-loop_NTPase"/>
</dbReference>
<comment type="caution">
    <text evidence="16">The sequence shown here is derived from an EMBL/GenBank/DDBJ whole genome shotgun (WGS) entry which is preliminary data.</text>
</comment>
<comment type="catalytic activity">
    <reaction evidence="13">
        <text>tRNA(Pro) + L-proline + ATP = L-prolyl-tRNA(Pro) + AMP + diphosphate</text>
        <dbReference type="Rhea" id="RHEA:14305"/>
        <dbReference type="Rhea" id="RHEA-COMP:9700"/>
        <dbReference type="Rhea" id="RHEA-COMP:9702"/>
        <dbReference type="ChEBI" id="CHEBI:30616"/>
        <dbReference type="ChEBI" id="CHEBI:33019"/>
        <dbReference type="ChEBI" id="CHEBI:60039"/>
        <dbReference type="ChEBI" id="CHEBI:78442"/>
        <dbReference type="ChEBI" id="CHEBI:78532"/>
        <dbReference type="ChEBI" id="CHEBI:456215"/>
        <dbReference type="EC" id="6.1.1.15"/>
    </reaction>
</comment>
<dbReference type="InterPro" id="IPR004500">
    <property type="entry name" value="Pro-tRNA-synth_IIa_bac-type"/>
</dbReference>
<accession>A0A3F2RTA8</accession>
<feature type="compositionally biased region" description="Basic residues" evidence="14">
    <location>
        <begin position="1189"/>
        <end position="1203"/>
    </location>
</feature>
<dbReference type="Pfam" id="PF00587">
    <property type="entry name" value="tRNA-synt_2b"/>
    <property type="match status" value="1"/>
</dbReference>
<feature type="domain" description="Aminoacyl-transfer RNA synthetases class-II family profile" evidence="15">
    <location>
        <begin position="68"/>
        <end position="533"/>
    </location>
</feature>
<dbReference type="InterPro" id="IPR002314">
    <property type="entry name" value="aa-tRNA-synt_IIb"/>
</dbReference>
<evidence type="ECO:0000256" key="9">
    <source>
        <dbReference type="ARBA" id="ARBA00022917"/>
    </source>
</evidence>
<dbReference type="PROSITE" id="PS50862">
    <property type="entry name" value="AA_TRNA_LIGASE_II"/>
    <property type="match status" value="1"/>
</dbReference>
<evidence type="ECO:0000256" key="1">
    <source>
        <dbReference type="ARBA" id="ARBA00004496"/>
    </source>
</evidence>
<dbReference type="GO" id="GO:0005524">
    <property type="term" value="F:ATP binding"/>
    <property type="evidence" value="ECO:0007669"/>
    <property type="project" value="UniProtKB-KW"/>
</dbReference>
<keyword evidence="10" id="KW-0342">GTP-binding</keyword>
<keyword evidence="7" id="KW-0378">Hydrolase</keyword>
<dbReference type="InterPro" id="IPR004154">
    <property type="entry name" value="Anticodon-bd"/>
</dbReference>
<reference evidence="16 17" key="1">
    <citation type="submission" date="2018-07" db="EMBL/GenBank/DDBJ databases">
        <title>Genome sequencing of oomycete isolates from Chile give support for New Zealand origin for Phytophthora kernoviae and make available the first Nothophytophthora sp. genome.</title>
        <authorList>
            <person name="Studholme D.J."/>
            <person name="Sanfuentes E."/>
            <person name="Panda P."/>
            <person name="Hill R."/>
            <person name="Sambles C."/>
            <person name="Grant M."/>
            <person name="Williams N.M."/>
            <person name="Mcdougal R.L."/>
        </authorList>
    </citation>
    <scope>NUCLEOTIDE SEQUENCE [LARGE SCALE GENOMIC DNA]</scope>
    <source>
        <strain evidence="16">Chile6</strain>
    </source>
</reference>
<dbReference type="NCBIfam" id="TIGR00409">
    <property type="entry name" value="proS_fam_II"/>
    <property type="match status" value="1"/>
</dbReference>
<dbReference type="Gene3D" id="3.40.50.300">
    <property type="entry name" value="P-loop containing nucleotide triphosphate hydrolases"/>
    <property type="match status" value="1"/>
</dbReference>
<feature type="compositionally biased region" description="Basic and acidic residues" evidence="14">
    <location>
        <begin position="893"/>
        <end position="908"/>
    </location>
</feature>
<evidence type="ECO:0000313" key="17">
    <source>
        <dbReference type="Proteomes" id="UP000277300"/>
    </source>
</evidence>
<keyword evidence="4" id="KW-0963">Cytoplasm</keyword>
<proteinExistence type="predicted"/>
<protein>
    <recommendedName>
        <fullName evidence="3">proline--tRNA ligase</fullName>
        <ecNumber evidence="3">6.1.1.15</ecNumber>
    </recommendedName>
    <alternativeName>
        <fullName evidence="12">Prolyl-tRNA synthetase</fullName>
    </alternativeName>
</protein>
<feature type="region of interest" description="Disordered" evidence="14">
    <location>
        <begin position="1189"/>
        <end position="1235"/>
    </location>
</feature>
<dbReference type="Pfam" id="PF03129">
    <property type="entry name" value="HGTP_anticodon"/>
    <property type="match status" value="1"/>
</dbReference>
<dbReference type="GO" id="GO:0005525">
    <property type="term" value="F:GTP binding"/>
    <property type="evidence" value="ECO:0007669"/>
    <property type="project" value="UniProtKB-KW"/>
</dbReference>
<dbReference type="InterPro" id="IPR045864">
    <property type="entry name" value="aa-tRNA-synth_II/BPL/LPL"/>
</dbReference>
<gene>
    <name evidence="16" type="ORF">BBP00_00003853</name>
</gene>
<evidence type="ECO:0000256" key="11">
    <source>
        <dbReference type="ARBA" id="ARBA00023146"/>
    </source>
</evidence>
<evidence type="ECO:0000256" key="7">
    <source>
        <dbReference type="ARBA" id="ARBA00022801"/>
    </source>
</evidence>
<dbReference type="SUPFAM" id="SSF52540">
    <property type="entry name" value="P-loop containing nucleoside triphosphate hydrolases"/>
    <property type="match status" value="1"/>
</dbReference>
<dbReference type="PANTHER" id="PTHR45709:SF2">
    <property type="entry name" value="LARGE SUBUNIT GTPASE 1 HOMOLOG"/>
    <property type="match status" value="1"/>
</dbReference>
<evidence type="ECO:0000256" key="3">
    <source>
        <dbReference type="ARBA" id="ARBA00012831"/>
    </source>
</evidence>
<dbReference type="OrthoDB" id="61815at2759"/>
<dbReference type="Proteomes" id="UP000277300">
    <property type="component" value="Unassembled WGS sequence"/>
</dbReference>
<dbReference type="Gene3D" id="3.40.50.800">
    <property type="entry name" value="Anticodon-binding domain"/>
    <property type="match status" value="1"/>
</dbReference>
<sequence>MWAARVHHSSWTSAAGLRLTSSRSIASAPCALRSVLWAPTEKQTPSDAAVPSHQLLLRAGFVRKSGHGVFALLPLGRRVVAKLEALIDDEMAQAGGNRVDLPVLIPSELWKQSGRWQTRGPELMALQDRRDDVLALGPTHEESITSLVAANYNVTDSAETSLRLYQIGRKFRDEIRPRFGLLRAREFIMKDMYSFDASYDGALQSYEEITTAYNRLLLSRLKLPVKRVEADSGNIGGNLSHEFHVLADIGEDAILSCASPECDYAANVEKAQGRLPLSDDVLAPQDEDVSAEVASIIAQLEEQVRTGVGELWETVVKLQEAAGPQGFSLKLVRELEETQDIGDDDEEVDEGEHASPRRLALCFARHDREVNELTVKPFFGGNEGEVIKSKAKAVEILAARTSTTELHVLLDDSLTYDKDVIPAVNALCAAVESLAEKQEHTRVDWGNFRLAQAGDCCPRCTGDDAAVLEDKRGIEVGHVFYLGQKYSKPFGATYTDAKNNKHPLEMGCYGLGVTRLIAATVEALHDEHGIVWPTEIAPFKVLVMSIGGKKQEDPISQAAWRIADQLASGEVAGLMRDDVLLDDRWRESPGSKLAESELVGYPYRVVVGRRFTKEGLVEPVICVLINKRPEAAGAMGRTGAKIKKGGLGNALLKTQKKTSAINTTDVQSSAGKHVSERDGGDASVALASYLEGSSLDDFLANAVLANREFAAVKESIMLMDEDDAGPQLIEKEKDVVPEMIFAEMKVPRRPQWDASTTAEELNRLEKESFLAWRRDIALLEASSEHLEVTPFEKNLEVWRQLWHVRERSDIMVQIVDARNPLFYRSTDLDAYAKEDETKRRTLLIVNKADFLSEHQRTAWGDHFKSAKIDFVFFSAKDAQDEIDEEAKRLRQIERNADSHDNYDEEKPADTPQIPANPEAEAGEYPVLSRIELLEYVTKISTEVLQEVGIRVKDKGLIKFGMVGFPNVGKSSVINALLGASTYSHKTQRVAVGATPGKTKHFQTMILSDKIMLCDCPGLVFPSFVNSKAEMYCCGVLPLSQLRDHISPCQLLCHRIPKRVFERTYGIKIPISKTAKETDPVGIYALLESYARNRGYTTTGKGGPDTSRGARDILRHYVNGRLLYCHPPPSVSDPTIFDIHVLAETQFPDLAEPVDPVINDGGDDNVDASPATVEETLDFDTTVEDKRIVSKRLKKHGRKGRKGRDKNPYEDSDMPGGVGGVHINSGGKKKERRHGP</sequence>
<dbReference type="InterPro" id="IPR036621">
    <property type="entry name" value="Anticodon-bd_dom_sf"/>
</dbReference>
<evidence type="ECO:0000259" key="15">
    <source>
        <dbReference type="PROSITE" id="PS50862"/>
    </source>
</evidence>
<keyword evidence="8" id="KW-0067">ATP-binding</keyword>
<keyword evidence="6" id="KW-0547">Nucleotide-binding</keyword>
<keyword evidence="9" id="KW-0648">Protein biosynthesis</keyword>
<dbReference type="InterPro" id="IPR043358">
    <property type="entry name" value="GNL1-like"/>
</dbReference>
<dbReference type="GO" id="GO:0004827">
    <property type="term" value="F:proline-tRNA ligase activity"/>
    <property type="evidence" value="ECO:0007669"/>
    <property type="project" value="UniProtKB-EC"/>
</dbReference>
<evidence type="ECO:0000256" key="14">
    <source>
        <dbReference type="SAM" id="MobiDB-lite"/>
    </source>
</evidence>
<organism evidence="16 17">
    <name type="scientific">Phytophthora kernoviae</name>
    <dbReference type="NCBI Taxonomy" id="325452"/>
    <lineage>
        <taxon>Eukaryota</taxon>
        <taxon>Sar</taxon>
        <taxon>Stramenopiles</taxon>
        <taxon>Oomycota</taxon>
        <taxon>Peronosporomycetes</taxon>
        <taxon>Peronosporales</taxon>
        <taxon>Peronosporaceae</taxon>
        <taxon>Phytophthora</taxon>
    </lineage>
</organism>
<dbReference type="GO" id="GO:0006433">
    <property type="term" value="P:prolyl-tRNA aminoacylation"/>
    <property type="evidence" value="ECO:0007669"/>
    <property type="project" value="InterPro"/>
</dbReference>
<evidence type="ECO:0000256" key="6">
    <source>
        <dbReference type="ARBA" id="ARBA00022741"/>
    </source>
</evidence>
<feature type="compositionally biased region" description="Basic residues" evidence="14">
    <location>
        <begin position="1226"/>
        <end position="1235"/>
    </location>
</feature>
<evidence type="ECO:0000256" key="8">
    <source>
        <dbReference type="ARBA" id="ARBA00022840"/>
    </source>
</evidence>
<dbReference type="InterPro" id="IPR002316">
    <property type="entry name" value="Pro-tRNA-ligase_IIa"/>
</dbReference>
<dbReference type="Pfam" id="PF01926">
    <property type="entry name" value="MMR_HSR1"/>
    <property type="match status" value="1"/>
</dbReference>
<evidence type="ECO:0000256" key="2">
    <source>
        <dbReference type="ARBA" id="ARBA00011738"/>
    </source>
</evidence>
<dbReference type="PRINTS" id="PR01046">
    <property type="entry name" value="TRNASYNTHPRO"/>
</dbReference>
<dbReference type="PANTHER" id="PTHR45709">
    <property type="entry name" value="LARGE SUBUNIT GTPASE 1 HOMOLOG-RELATED"/>
    <property type="match status" value="1"/>
</dbReference>
<name>A0A3F2RTA8_9STRA</name>
<dbReference type="FunFam" id="3.30.930.10:FF:000066">
    <property type="entry name" value="Proline--tRNA ligase"/>
    <property type="match status" value="1"/>
</dbReference>
<evidence type="ECO:0000256" key="5">
    <source>
        <dbReference type="ARBA" id="ARBA00022598"/>
    </source>
</evidence>
<evidence type="ECO:0000256" key="12">
    <source>
        <dbReference type="ARBA" id="ARBA00029731"/>
    </source>
</evidence>
<dbReference type="AlphaFoldDB" id="A0A3F2RTA8"/>
<keyword evidence="5" id="KW-0436">Ligase</keyword>
<dbReference type="SUPFAM" id="SSF55681">
    <property type="entry name" value="Class II aaRS and biotin synthetases"/>
    <property type="match status" value="1"/>
</dbReference>
<dbReference type="EC" id="6.1.1.15" evidence="3"/>
<feature type="region of interest" description="Disordered" evidence="14">
    <location>
        <begin position="893"/>
        <end position="918"/>
    </location>
</feature>
<keyword evidence="11" id="KW-0030">Aminoacyl-tRNA synthetase</keyword>
<dbReference type="CDD" id="cd01857">
    <property type="entry name" value="HSR1_MMR1"/>
    <property type="match status" value="1"/>
</dbReference>
<evidence type="ECO:0000256" key="10">
    <source>
        <dbReference type="ARBA" id="ARBA00023134"/>
    </source>
</evidence>
<evidence type="ECO:0000313" key="16">
    <source>
        <dbReference type="EMBL" id="RLN63846.1"/>
    </source>
</evidence>
<comment type="subunit">
    <text evidence="2">Homodimer.</text>
</comment>
<evidence type="ECO:0000256" key="4">
    <source>
        <dbReference type="ARBA" id="ARBA00022490"/>
    </source>
</evidence>
<dbReference type="InterPro" id="IPR006195">
    <property type="entry name" value="aa-tRNA-synth_II"/>
</dbReference>
<dbReference type="GO" id="GO:0005829">
    <property type="term" value="C:cytosol"/>
    <property type="evidence" value="ECO:0007669"/>
    <property type="project" value="TreeGrafter"/>
</dbReference>
<dbReference type="InterPro" id="IPR006073">
    <property type="entry name" value="GTP-bd"/>
</dbReference>
<evidence type="ECO:0000256" key="13">
    <source>
        <dbReference type="ARBA" id="ARBA00047671"/>
    </source>
</evidence>
<dbReference type="GO" id="GO:0003924">
    <property type="term" value="F:GTPase activity"/>
    <property type="evidence" value="ECO:0007669"/>
    <property type="project" value="InterPro"/>
</dbReference>
<comment type="subcellular location">
    <subcellularLocation>
        <location evidence="1">Cytoplasm</location>
    </subcellularLocation>
</comment>